<evidence type="ECO:0000313" key="3">
    <source>
        <dbReference type="Proteomes" id="UP000274601"/>
    </source>
</evidence>
<gene>
    <name evidence="2" type="ORF">BZB76_4264</name>
</gene>
<organism evidence="2 3">
    <name type="scientific">Actinomadura pelletieri DSM 43383</name>
    <dbReference type="NCBI Taxonomy" id="1120940"/>
    <lineage>
        <taxon>Bacteria</taxon>
        <taxon>Bacillati</taxon>
        <taxon>Actinomycetota</taxon>
        <taxon>Actinomycetes</taxon>
        <taxon>Streptosporangiales</taxon>
        <taxon>Thermomonosporaceae</taxon>
        <taxon>Actinomadura</taxon>
    </lineage>
</organism>
<feature type="domain" description="AB hydrolase-1" evidence="1">
    <location>
        <begin position="39"/>
        <end position="261"/>
    </location>
</feature>
<accession>A0A495QLW6</accession>
<dbReference type="PANTHER" id="PTHR43433:SF5">
    <property type="entry name" value="AB HYDROLASE-1 DOMAIN-CONTAINING PROTEIN"/>
    <property type="match status" value="1"/>
</dbReference>
<dbReference type="SUPFAM" id="SSF53474">
    <property type="entry name" value="alpha/beta-Hydrolases"/>
    <property type="match status" value="1"/>
</dbReference>
<name>A0A495QLW6_9ACTN</name>
<dbReference type="AlphaFoldDB" id="A0A495QLW6"/>
<dbReference type="RefSeq" id="WP_121436269.1">
    <property type="nucleotide sequence ID" value="NZ_RBWU01000004.1"/>
</dbReference>
<dbReference type="GO" id="GO:0046503">
    <property type="term" value="P:glycerolipid catabolic process"/>
    <property type="evidence" value="ECO:0007669"/>
    <property type="project" value="TreeGrafter"/>
</dbReference>
<dbReference type="Pfam" id="PF12697">
    <property type="entry name" value="Abhydrolase_6"/>
    <property type="match status" value="1"/>
</dbReference>
<dbReference type="EMBL" id="RBWU01000004">
    <property type="protein sequence ID" value="RKS73567.1"/>
    <property type="molecule type" value="Genomic_DNA"/>
</dbReference>
<proteinExistence type="predicted"/>
<dbReference type="InterPro" id="IPR000073">
    <property type="entry name" value="AB_hydrolase_1"/>
</dbReference>
<dbReference type="GO" id="GO:0004806">
    <property type="term" value="F:triacylglycerol lipase activity"/>
    <property type="evidence" value="ECO:0007669"/>
    <property type="project" value="TreeGrafter"/>
</dbReference>
<evidence type="ECO:0000313" key="2">
    <source>
        <dbReference type="EMBL" id="RKS73567.1"/>
    </source>
</evidence>
<comment type="caution">
    <text evidence="2">The sequence shown here is derived from an EMBL/GenBank/DDBJ whole genome shotgun (WGS) entry which is preliminary data.</text>
</comment>
<keyword evidence="3" id="KW-1185">Reference proteome</keyword>
<dbReference type="InterPro" id="IPR050471">
    <property type="entry name" value="AB_hydrolase"/>
</dbReference>
<dbReference type="Proteomes" id="UP000274601">
    <property type="component" value="Unassembled WGS sequence"/>
</dbReference>
<reference evidence="2 3" key="1">
    <citation type="submission" date="2018-10" db="EMBL/GenBank/DDBJ databases">
        <title>Genomic Encyclopedia of Archaeal and Bacterial Type Strains, Phase II (KMG-II): from individual species to whole genera.</title>
        <authorList>
            <person name="Goeker M."/>
        </authorList>
    </citation>
    <scope>NUCLEOTIDE SEQUENCE [LARGE SCALE GENOMIC DNA]</scope>
    <source>
        <strain evidence="2 3">DSM 43383</strain>
    </source>
</reference>
<dbReference type="OrthoDB" id="63519at2"/>
<protein>
    <submittedName>
        <fullName evidence="2">Pimeloyl-ACP methyl ester carboxylesterase</fullName>
    </submittedName>
</protein>
<dbReference type="Gene3D" id="3.40.50.1820">
    <property type="entry name" value="alpha/beta hydrolase"/>
    <property type="match status" value="1"/>
</dbReference>
<dbReference type="InterPro" id="IPR029058">
    <property type="entry name" value="AB_hydrolase_fold"/>
</dbReference>
<sequence length="269" mass="28108">MSGLSTVVSADGTTIAYEMTGSGPAIVVISNVAEDHTGVAGLATALSEHFTVVSFDRRGRGASGDPQPYDPAREIEDIAALVDIAGGSAAMAGGSGGCALALDAASALGGKVTGLYLYEPPFIVDESRPPAPADYVEHQRALVAAGRRSEAVEYFMSEVVGVPAEFIPMMKQDPSWDVMAKYAHTYAYDGQILSGLQDGRPLPADRWSIDAPIAVAVGGHGEAFIREGAHALAEILPDVTVLTLPDQDHSAFWTAPEPVAEQVRAFLRG</sequence>
<evidence type="ECO:0000259" key="1">
    <source>
        <dbReference type="Pfam" id="PF12697"/>
    </source>
</evidence>
<dbReference type="PANTHER" id="PTHR43433">
    <property type="entry name" value="HYDROLASE, ALPHA/BETA FOLD FAMILY PROTEIN"/>
    <property type="match status" value="1"/>
</dbReference>